<feature type="chain" id="PRO_5037346008" description="MetA-pathway of phenol degradation" evidence="1">
    <location>
        <begin position="30"/>
        <end position="236"/>
    </location>
</feature>
<gene>
    <name evidence="2" type="ORF">GCM10011360_37570</name>
</gene>
<keyword evidence="3" id="KW-1185">Reference proteome</keyword>
<protein>
    <recommendedName>
        <fullName evidence="4">MetA-pathway of phenol degradation</fullName>
    </recommendedName>
</protein>
<feature type="signal peptide" evidence="1">
    <location>
        <begin position="1"/>
        <end position="29"/>
    </location>
</feature>
<dbReference type="RefSeq" id="WP_229737699.1">
    <property type="nucleotide sequence ID" value="NZ_BMFJ01000002.1"/>
</dbReference>
<accession>A0A917AEH7</accession>
<evidence type="ECO:0000256" key="1">
    <source>
        <dbReference type="SAM" id="SignalP"/>
    </source>
</evidence>
<organism evidence="2 3">
    <name type="scientific">Primorskyibacter flagellatus</name>
    <dbReference type="NCBI Taxonomy" id="1387277"/>
    <lineage>
        <taxon>Bacteria</taxon>
        <taxon>Pseudomonadati</taxon>
        <taxon>Pseudomonadota</taxon>
        <taxon>Alphaproteobacteria</taxon>
        <taxon>Rhodobacterales</taxon>
        <taxon>Roseobacteraceae</taxon>
        <taxon>Primorskyibacter</taxon>
    </lineage>
</organism>
<name>A0A917AEH7_9RHOB</name>
<proteinExistence type="predicted"/>
<evidence type="ECO:0000313" key="3">
    <source>
        <dbReference type="Proteomes" id="UP000612855"/>
    </source>
</evidence>
<dbReference type="AlphaFoldDB" id="A0A917AEH7"/>
<keyword evidence="1" id="KW-0732">Signal</keyword>
<evidence type="ECO:0000313" key="2">
    <source>
        <dbReference type="EMBL" id="GGE46828.1"/>
    </source>
</evidence>
<dbReference type="EMBL" id="BMFJ01000002">
    <property type="protein sequence ID" value="GGE46828.1"/>
    <property type="molecule type" value="Genomic_DNA"/>
</dbReference>
<sequence>MTPARRPRISSRLRSTGLSGGLAALTAIAAAPEAQANAWMRETGRSFLSFSVQSTVNGPDFGNYASLFYEYGLSEKLTLGLDAGRNIATGDTTGIVFLRTPLPLDTGKSVFALELGLGAVDAGGSLTATLRPGLSWGRPYDAPWGNGWLGVDATYARYASGGGLGKIDATFGINHPNGNLTIAQIQFSAPSGGGNTLALAPSHVIKLSERSFLELGAVHEFRNGTTALKAGLWTVF</sequence>
<reference evidence="3" key="1">
    <citation type="journal article" date="2019" name="Int. J. Syst. Evol. Microbiol.">
        <title>The Global Catalogue of Microorganisms (GCM) 10K type strain sequencing project: providing services to taxonomists for standard genome sequencing and annotation.</title>
        <authorList>
            <consortium name="The Broad Institute Genomics Platform"/>
            <consortium name="The Broad Institute Genome Sequencing Center for Infectious Disease"/>
            <person name="Wu L."/>
            <person name="Ma J."/>
        </authorList>
    </citation>
    <scope>NUCLEOTIDE SEQUENCE [LARGE SCALE GENOMIC DNA]</scope>
    <source>
        <strain evidence="3">CGMCC 1.12664</strain>
    </source>
</reference>
<comment type="caution">
    <text evidence="2">The sequence shown here is derived from an EMBL/GenBank/DDBJ whole genome shotgun (WGS) entry which is preliminary data.</text>
</comment>
<evidence type="ECO:0008006" key="4">
    <source>
        <dbReference type="Google" id="ProtNLM"/>
    </source>
</evidence>
<dbReference type="Proteomes" id="UP000612855">
    <property type="component" value="Unassembled WGS sequence"/>
</dbReference>